<feature type="compositionally biased region" description="Basic residues" evidence="2">
    <location>
        <begin position="398"/>
        <end position="408"/>
    </location>
</feature>
<feature type="compositionally biased region" description="Low complexity" evidence="2">
    <location>
        <begin position="244"/>
        <end position="263"/>
    </location>
</feature>
<gene>
    <name evidence="4" type="ORF">BG006_007326</name>
</gene>
<dbReference type="GO" id="GO:0070876">
    <property type="term" value="C:SOSS complex"/>
    <property type="evidence" value="ECO:0007669"/>
    <property type="project" value="TreeGrafter"/>
</dbReference>
<evidence type="ECO:0000313" key="4">
    <source>
        <dbReference type="EMBL" id="KAF9336815.1"/>
    </source>
</evidence>
<sequence length="408" mass="42305">MNRNNRPGGLGIPSNLPGNPVNVSTNLRPMPAPTSAKNANGLSLTHCQDLRPPMRGINLECILLEAKEEPRRTIDHQLVTSWWVADKTGSINLTFWGEDVKFLRSGDIVRVLNGEAKLYKGNLQVATSKFGSYKKIGEDTFPFTEVPKWSEYQWVQDPHNRNMLLPLTPQVQQMLEMNGGVPTPVGASSQRNPGAAAVVNPAFRSNMGMGGMGMGGNRFPSQGGPNPGGPPAGPGFADSNSHKNTPVPNFNHNNNNTNNNNFNGGPGSIGPGGLGAPGGPGGPRQGFPPGPNPTNTQGGGGGANGGPSNGGSGNGGPANGGNGGGGGRHGKHGKHGKMHRDLDAPDSYPSPRTGLNNSVDEFARDMKLVSQGGIGLGMGPHFGAHGQGGHQGGGGPGHMRKRPKVEMD</sequence>
<dbReference type="InterPro" id="IPR048970">
    <property type="entry name" value="OB_Ssb-like"/>
</dbReference>
<evidence type="ECO:0000256" key="1">
    <source>
        <dbReference type="ARBA" id="ARBA00023125"/>
    </source>
</evidence>
<feature type="compositionally biased region" description="Gly residues" evidence="2">
    <location>
        <begin position="377"/>
        <end position="397"/>
    </location>
</feature>
<feature type="domain" description="Single-stranded DNA binding protein Ssb-like OB fold" evidence="3">
    <location>
        <begin position="71"/>
        <end position="132"/>
    </location>
</feature>
<comment type="caution">
    <text evidence="4">The sequence shown here is derived from an EMBL/GenBank/DDBJ whole genome shotgun (WGS) entry which is preliminary data.</text>
</comment>
<protein>
    <recommendedName>
        <fullName evidence="3">Single-stranded DNA binding protein Ssb-like OB fold domain-containing protein</fullName>
    </recommendedName>
</protein>
<dbReference type="InterPro" id="IPR051231">
    <property type="entry name" value="SOSS-B"/>
</dbReference>
<keyword evidence="1" id="KW-0238">DNA-binding</keyword>
<feature type="compositionally biased region" description="Gly residues" evidence="2">
    <location>
        <begin position="297"/>
        <end position="327"/>
    </location>
</feature>
<evidence type="ECO:0000313" key="5">
    <source>
        <dbReference type="Proteomes" id="UP000696485"/>
    </source>
</evidence>
<feature type="compositionally biased region" description="Gly residues" evidence="2">
    <location>
        <begin position="264"/>
        <end position="284"/>
    </location>
</feature>
<organism evidence="4 5">
    <name type="scientific">Podila minutissima</name>
    <dbReference type="NCBI Taxonomy" id="64525"/>
    <lineage>
        <taxon>Eukaryota</taxon>
        <taxon>Fungi</taxon>
        <taxon>Fungi incertae sedis</taxon>
        <taxon>Mucoromycota</taxon>
        <taxon>Mortierellomycotina</taxon>
        <taxon>Mortierellomycetes</taxon>
        <taxon>Mortierellales</taxon>
        <taxon>Mortierellaceae</taxon>
        <taxon>Podila</taxon>
    </lineage>
</organism>
<dbReference type="Pfam" id="PF21473">
    <property type="entry name" value="OB_Ssb-like"/>
    <property type="match status" value="1"/>
</dbReference>
<reference evidence="4" key="1">
    <citation type="journal article" date="2020" name="Fungal Divers.">
        <title>Resolving the Mortierellaceae phylogeny through synthesis of multi-gene phylogenetics and phylogenomics.</title>
        <authorList>
            <person name="Vandepol N."/>
            <person name="Liber J."/>
            <person name="Desiro A."/>
            <person name="Na H."/>
            <person name="Kennedy M."/>
            <person name="Barry K."/>
            <person name="Grigoriev I.V."/>
            <person name="Miller A.N."/>
            <person name="O'Donnell K."/>
            <person name="Stajich J.E."/>
            <person name="Bonito G."/>
        </authorList>
    </citation>
    <scope>NUCLEOTIDE SEQUENCE</scope>
    <source>
        <strain evidence="4">NVP1</strain>
    </source>
</reference>
<dbReference type="SUPFAM" id="SSF50249">
    <property type="entry name" value="Nucleic acid-binding proteins"/>
    <property type="match status" value="1"/>
</dbReference>
<evidence type="ECO:0000259" key="3">
    <source>
        <dbReference type="Pfam" id="PF21473"/>
    </source>
</evidence>
<dbReference type="GO" id="GO:0003677">
    <property type="term" value="F:DNA binding"/>
    <property type="evidence" value="ECO:0007669"/>
    <property type="project" value="UniProtKB-KW"/>
</dbReference>
<keyword evidence="5" id="KW-1185">Reference proteome</keyword>
<name>A0A9P5SW83_9FUNG</name>
<dbReference type="AlphaFoldDB" id="A0A9P5SW83"/>
<dbReference type="GO" id="GO:0044818">
    <property type="term" value="P:mitotic G2/M transition checkpoint"/>
    <property type="evidence" value="ECO:0007669"/>
    <property type="project" value="TreeGrafter"/>
</dbReference>
<feature type="region of interest" description="Disordered" evidence="2">
    <location>
        <begin position="1"/>
        <end position="40"/>
    </location>
</feature>
<dbReference type="Gene3D" id="2.40.50.140">
    <property type="entry name" value="Nucleic acid-binding proteins"/>
    <property type="match status" value="1"/>
</dbReference>
<evidence type="ECO:0000256" key="2">
    <source>
        <dbReference type="SAM" id="MobiDB-lite"/>
    </source>
</evidence>
<proteinExistence type="predicted"/>
<dbReference type="PANTHER" id="PTHR13356:SF0">
    <property type="entry name" value="SOSS COMPLEX SUBUNIT B HOMOLOG"/>
    <property type="match status" value="1"/>
</dbReference>
<dbReference type="GO" id="GO:0010212">
    <property type="term" value="P:response to ionizing radiation"/>
    <property type="evidence" value="ECO:0007669"/>
    <property type="project" value="TreeGrafter"/>
</dbReference>
<feature type="region of interest" description="Disordered" evidence="2">
    <location>
        <begin position="209"/>
        <end position="359"/>
    </location>
</feature>
<accession>A0A9P5SW83</accession>
<dbReference type="PANTHER" id="PTHR13356">
    <property type="entry name" value="OB FOLD NUCLEIC ACID BINDING PROTEIN-RELATED"/>
    <property type="match status" value="1"/>
</dbReference>
<dbReference type="EMBL" id="JAAAUY010000046">
    <property type="protein sequence ID" value="KAF9336815.1"/>
    <property type="molecule type" value="Genomic_DNA"/>
</dbReference>
<dbReference type="InterPro" id="IPR012340">
    <property type="entry name" value="NA-bd_OB-fold"/>
</dbReference>
<feature type="compositionally biased region" description="Basic residues" evidence="2">
    <location>
        <begin position="328"/>
        <end position="338"/>
    </location>
</feature>
<dbReference type="Proteomes" id="UP000696485">
    <property type="component" value="Unassembled WGS sequence"/>
</dbReference>
<feature type="region of interest" description="Disordered" evidence="2">
    <location>
        <begin position="377"/>
        <end position="408"/>
    </location>
</feature>
<dbReference type="GO" id="GO:0000724">
    <property type="term" value="P:double-strand break repair via homologous recombination"/>
    <property type="evidence" value="ECO:0007669"/>
    <property type="project" value="TreeGrafter"/>
</dbReference>
<dbReference type="CDD" id="cd04491">
    <property type="entry name" value="SoSSB_OBF"/>
    <property type="match status" value="1"/>
</dbReference>